<dbReference type="RefSeq" id="WP_028619724.1">
    <property type="nucleotide sequence ID" value="NZ_CP089519.1"/>
</dbReference>
<dbReference type="AlphaFoldDB" id="A0A1H0WI54"/>
<evidence type="ECO:0000313" key="4">
    <source>
        <dbReference type="Proteomes" id="UP000182654"/>
    </source>
</evidence>
<dbReference type="Proteomes" id="UP000181686">
    <property type="component" value="Unassembled WGS sequence"/>
</dbReference>
<evidence type="ECO:0000313" key="3">
    <source>
        <dbReference type="Proteomes" id="UP000181686"/>
    </source>
</evidence>
<organism evidence="1 3">
    <name type="scientific">Pseudomonas extremorientalis</name>
    <dbReference type="NCBI Taxonomy" id="169669"/>
    <lineage>
        <taxon>Bacteria</taxon>
        <taxon>Pseudomonadati</taxon>
        <taxon>Pseudomonadota</taxon>
        <taxon>Gammaproteobacteria</taxon>
        <taxon>Pseudomonadales</taxon>
        <taxon>Pseudomonadaceae</taxon>
        <taxon>Pseudomonas</taxon>
    </lineage>
</organism>
<gene>
    <name evidence="1" type="ORF">BFN10_07335</name>
    <name evidence="2" type="ORF">SAMN04490184_5744</name>
</gene>
<dbReference type="EMBL" id="LT629708">
    <property type="protein sequence ID" value="SDP90404.1"/>
    <property type="molecule type" value="Genomic_DNA"/>
</dbReference>
<reference evidence="1 3" key="1">
    <citation type="submission" date="2016-08" db="EMBL/GenBank/DDBJ databases">
        <title>Draft genome sequence of the type strain of Pseudomonas extremorientalis LMG 19695T isolated from drinking water reservoir.</title>
        <authorList>
            <person name="Tambong J.T."/>
        </authorList>
    </citation>
    <scope>NUCLEOTIDE SEQUENCE [LARGE SCALE GENOMIC DNA]</scope>
    <source>
        <strain evidence="1 3">LMG 19695</strain>
    </source>
</reference>
<sequence>MKTTIMEQSVSTARITQAPQVLLAKMALGRHSLKWLVTKDQLLSFWLEQQAYVVALKGRHWMTSQGTDVCLEPGDFTCLAPGLILLEGDGEIALFLAADEASPRVRGLLLDLYKYLKHPHCTLKITLT</sequence>
<dbReference type="EMBL" id="MDGK01000016">
    <property type="protein sequence ID" value="OIN11080.1"/>
    <property type="molecule type" value="Genomic_DNA"/>
</dbReference>
<evidence type="ECO:0000313" key="2">
    <source>
        <dbReference type="EMBL" id="SDP90404.1"/>
    </source>
</evidence>
<dbReference type="GeneID" id="88824584"/>
<accession>A0A1H0WI54</accession>
<dbReference type="Proteomes" id="UP000182654">
    <property type="component" value="Chromosome I"/>
</dbReference>
<evidence type="ECO:0000313" key="1">
    <source>
        <dbReference type="EMBL" id="OIN11080.1"/>
    </source>
</evidence>
<name>A0A1H0WI54_9PSED</name>
<proteinExistence type="predicted"/>
<protein>
    <recommendedName>
        <fullName evidence="5">DUF2917 domain-containing protein</fullName>
    </recommendedName>
</protein>
<reference evidence="2 4" key="2">
    <citation type="submission" date="2016-10" db="EMBL/GenBank/DDBJ databases">
        <authorList>
            <person name="Varghese N."/>
            <person name="Submissions S."/>
        </authorList>
    </citation>
    <scope>NUCLEOTIDE SEQUENCE [LARGE SCALE GENOMIC DNA]</scope>
    <source>
        <strain evidence="2 4">BS2774</strain>
    </source>
</reference>
<evidence type="ECO:0008006" key="5">
    <source>
        <dbReference type="Google" id="ProtNLM"/>
    </source>
</evidence>
<keyword evidence="4" id="KW-1185">Reference proteome</keyword>